<dbReference type="RefSeq" id="WP_322776115.1">
    <property type="nucleotide sequence ID" value="NZ_JARJFB010000006.1"/>
</dbReference>
<feature type="transmembrane region" description="Helical" evidence="1">
    <location>
        <begin position="121"/>
        <end position="141"/>
    </location>
</feature>
<comment type="caution">
    <text evidence="2">The sequence shown here is derived from an EMBL/GenBank/DDBJ whole genome shotgun (WGS) entry which is preliminary data.</text>
</comment>
<dbReference type="EMBL" id="JARJFB010000006">
    <property type="protein sequence ID" value="MEA0970210.1"/>
    <property type="molecule type" value="Genomic_DNA"/>
</dbReference>
<evidence type="ECO:0000313" key="2">
    <source>
        <dbReference type="EMBL" id="MEA0970210.1"/>
    </source>
</evidence>
<gene>
    <name evidence="2" type="ORF">Megvenef_00162</name>
</gene>
<keyword evidence="1" id="KW-0812">Transmembrane</keyword>
<organism evidence="2 3">
    <name type="scientific">Candidatus Megaera venefica</name>
    <dbReference type="NCBI Taxonomy" id="2055910"/>
    <lineage>
        <taxon>Bacteria</taxon>
        <taxon>Pseudomonadati</taxon>
        <taxon>Pseudomonadota</taxon>
        <taxon>Alphaproteobacteria</taxon>
        <taxon>Rickettsiales</taxon>
        <taxon>Rickettsiaceae</taxon>
        <taxon>Candidatus Megaera</taxon>
    </lineage>
</organism>
<feature type="transmembrane region" description="Helical" evidence="1">
    <location>
        <begin position="41"/>
        <end position="61"/>
    </location>
</feature>
<protein>
    <submittedName>
        <fullName evidence="2">YgaA superfamily membrane protein</fullName>
    </submittedName>
</protein>
<reference evidence="2 3" key="1">
    <citation type="submission" date="2023-03" db="EMBL/GenBank/DDBJ databases">
        <title>Host association and intracellularity evolved multiple times independently in the Rickettsiales.</title>
        <authorList>
            <person name="Castelli M."/>
            <person name="Nardi T."/>
            <person name="Gammuto L."/>
            <person name="Bellinzona G."/>
            <person name="Sabaneyeva E."/>
            <person name="Potekhin A."/>
            <person name="Serra V."/>
            <person name="Petroni G."/>
            <person name="Sassera D."/>
        </authorList>
    </citation>
    <scope>NUCLEOTIDE SEQUENCE [LARGE SCALE GENOMIC DNA]</scope>
    <source>
        <strain evidence="2 3">Sr 2-6</strain>
    </source>
</reference>
<accession>A0ABU5NAL0</accession>
<keyword evidence="1" id="KW-1133">Transmembrane helix</keyword>
<evidence type="ECO:0000313" key="3">
    <source>
        <dbReference type="Proteomes" id="UP001291687"/>
    </source>
</evidence>
<evidence type="ECO:0000256" key="1">
    <source>
        <dbReference type="SAM" id="Phobius"/>
    </source>
</evidence>
<feature type="transmembrane region" description="Helical" evidence="1">
    <location>
        <begin position="92"/>
        <end position="115"/>
    </location>
</feature>
<proteinExistence type="predicted"/>
<sequence>MNLTEIYLLLFTDTLVSNLAINPSSELVIYSMKVFNSYNPYIIIAVTTVSFSIASCINYLLGIICHKILAPLASEEASSSQNKIEQIRRSNYLFLFLVLSAVPFFGKFIIVFAGFCRINLSLTLAIAVFVKIVYYSYFMLFQ</sequence>
<name>A0ABU5NAL0_9RICK</name>
<keyword evidence="1" id="KW-0472">Membrane</keyword>
<dbReference type="Proteomes" id="UP001291687">
    <property type="component" value="Unassembled WGS sequence"/>
</dbReference>
<keyword evidence="3" id="KW-1185">Reference proteome</keyword>